<evidence type="ECO:0008006" key="5">
    <source>
        <dbReference type="Google" id="ProtNLM"/>
    </source>
</evidence>
<dbReference type="Pfam" id="PF20229">
    <property type="entry name" value="ChrB_N"/>
    <property type="match status" value="1"/>
</dbReference>
<evidence type="ECO:0000313" key="4">
    <source>
        <dbReference type="Proteomes" id="UP000214747"/>
    </source>
</evidence>
<reference evidence="3 4" key="1">
    <citation type="journal article" date="2010" name="Int. J. Syst. Evol. Microbiol.">
        <title>Reclassification of Herbaspirillum putei as a later heterotypic synonym of Herbaspirillum huttiense, with the description of H. huttiense subsp. huttiense subsp. nov. and H. huttiense subsp. putei subsp. nov., comb. nov., and description of Herbaspirillum aquaticum sp. nov.</title>
        <authorList>
            <person name="Dobritsa A.P."/>
            <person name="Reddy M.C."/>
            <person name="Samadpour M."/>
        </authorList>
    </citation>
    <scope>NUCLEOTIDE SEQUENCE [LARGE SCALE GENOMIC DNA]</scope>
    <source>
        <strain evidence="3 4">IEH 4430</strain>
    </source>
</reference>
<accession>A0A225SL71</accession>
<name>A0A225SL71_9BURK</name>
<dbReference type="Pfam" id="PF09828">
    <property type="entry name" value="ChrB_C"/>
    <property type="match status" value="1"/>
</dbReference>
<comment type="caution">
    <text evidence="3">The sequence shown here is derived from an EMBL/GenBank/DDBJ whole genome shotgun (WGS) entry which is preliminary data.</text>
</comment>
<organism evidence="3 4">
    <name type="scientific">Herbaspirillum aquaticum</name>
    <dbReference type="NCBI Taxonomy" id="568783"/>
    <lineage>
        <taxon>Bacteria</taxon>
        <taxon>Pseudomonadati</taxon>
        <taxon>Pseudomonadota</taxon>
        <taxon>Betaproteobacteria</taxon>
        <taxon>Burkholderiales</taxon>
        <taxon>Oxalobacteraceae</taxon>
        <taxon>Herbaspirillum</taxon>
    </lineage>
</organism>
<evidence type="ECO:0000313" key="3">
    <source>
        <dbReference type="EMBL" id="OWY31748.1"/>
    </source>
</evidence>
<feature type="domain" description="ChrB C-terminal" evidence="1">
    <location>
        <begin position="185"/>
        <end position="313"/>
    </location>
</feature>
<evidence type="ECO:0000259" key="1">
    <source>
        <dbReference type="Pfam" id="PF09828"/>
    </source>
</evidence>
<protein>
    <recommendedName>
        <fullName evidence="5">Chromate resistance protein</fullName>
    </recommendedName>
</protein>
<feature type="domain" description="ChrB N-terminal" evidence="2">
    <location>
        <begin position="23"/>
        <end position="100"/>
    </location>
</feature>
<dbReference type="EMBL" id="NJGV01000043">
    <property type="protein sequence ID" value="OWY31748.1"/>
    <property type="molecule type" value="Genomic_DNA"/>
</dbReference>
<dbReference type="InterPro" id="IPR046858">
    <property type="entry name" value="ChrB_N"/>
</dbReference>
<proteinExistence type="predicted"/>
<evidence type="ECO:0000259" key="2">
    <source>
        <dbReference type="Pfam" id="PF20229"/>
    </source>
</evidence>
<keyword evidence="4" id="KW-1185">Reference proteome</keyword>
<gene>
    <name evidence="3" type="ORF">CEJ45_24260</name>
</gene>
<dbReference type="AlphaFoldDB" id="A0A225SL71"/>
<dbReference type="Proteomes" id="UP000214747">
    <property type="component" value="Unassembled WGS sequence"/>
</dbReference>
<dbReference type="RefSeq" id="WP_088757539.1">
    <property type="nucleotide sequence ID" value="NZ_NJGV01000043.1"/>
</dbReference>
<sequence>MNKLSNRWHLLIASLPTSGATARMRLWRPIKALGCSPLRGGAYLLPDRPGHAETLAELAEQTNTEGGEAWLVTVDPRSEEDEQAFLARFDRTREYGEFLKLVVEAKKGLTSQAPTDIAKTLKKLTKERDAIEKIDFFPNEATLDANAAWGDFVEKANAILSPGEPQPHARDIQVLNAQDYQGRTWATRRRLWVDRVASAWLIRRFIDPTAQFLWLDNPADCPADALGFDFNDATFTHVGDKVTFEVLVASFQLPSTPGIERLSALVHSLDAGGEAPPEAAGFEAILTGARARLADDDAFLVEVGTILDSLLAHYNKET</sequence>
<dbReference type="InterPro" id="IPR018634">
    <property type="entry name" value="ChrB_C"/>
</dbReference>